<dbReference type="InterPro" id="IPR001447">
    <property type="entry name" value="Arylamine_N-AcTrfase"/>
</dbReference>
<dbReference type="Proteomes" id="UP001549110">
    <property type="component" value="Unassembled WGS sequence"/>
</dbReference>
<dbReference type="EMBL" id="JBEPLU010000004">
    <property type="protein sequence ID" value="MET3528628.1"/>
    <property type="molecule type" value="Genomic_DNA"/>
</dbReference>
<evidence type="ECO:0000313" key="4">
    <source>
        <dbReference type="Proteomes" id="UP001549110"/>
    </source>
</evidence>
<accession>A0ABV2ENQ6</accession>
<protein>
    <submittedName>
        <fullName evidence="3">N-hydroxyarylamine O-acetyltransferase</fullName>
        <ecNumber evidence="3">2.3.1.118</ecNumber>
    </submittedName>
</protein>
<name>A0ABV2ENQ6_9CAUL</name>
<dbReference type="InterPro" id="IPR038765">
    <property type="entry name" value="Papain-like_cys_pep_sf"/>
</dbReference>
<evidence type="ECO:0000313" key="3">
    <source>
        <dbReference type="EMBL" id="MET3528628.1"/>
    </source>
</evidence>
<evidence type="ECO:0000256" key="1">
    <source>
        <dbReference type="ARBA" id="ARBA00006547"/>
    </source>
</evidence>
<dbReference type="Gene3D" id="2.40.128.150">
    <property type="entry name" value="Cysteine proteinases"/>
    <property type="match status" value="1"/>
</dbReference>
<dbReference type="EC" id="2.3.1.118" evidence="3"/>
<reference evidence="3 4" key="1">
    <citation type="submission" date="2024-06" db="EMBL/GenBank/DDBJ databases">
        <title>Genomic Encyclopedia of Type Strains, Phase IV (KMG-IV): sequencing the most valuable type-strain genomes for metagenomic binning, comparative biology and taxonomic classification.</title>
        <authorList>
            <person name="Goeker M."/>
        </authorList>
    </citation>
    <scope>NUCLEOTIDE SEQUENCE [LARGE SCALE GENOMIC DNA]</scope>
    <source>
        <strain evidence="3 4">DSM 17809</strain>
    </source>
</reference>
<sequence length="271" mass="30089">MQVQAYLDRVGFVGSPRADLESLRALHRAHLRAVPYENFDVLLGRPMTLTPEAAFDKIVGARRGGWCYEMNGLFAAVLREIGFTVTEMAGAVTRGERGELSHGNHLVLRVDLDRPYLADVGFGDGTQEPLPLKLGPHRCAGYNFRLEKLPDGWLRFHNHTFGGAPYFDFRDEPADRAQLARTCQWLATSPESVFTQTALAFRHGPDGVASLLGRTLRKVRPGGRESHLIGSQDEFVQVLEEVFDLHVPEAAGLWPTICAKHEELFGMDAPA</sequence>
<keyword evidence="3" id="KW-0012">Acyltransferase</keyword>
<dbReference type="Pfam" id="PF00797">
    <property type="entry name" value="Acetyltransf_2"/>
    <property type="match status" value="1"/>
</dbReference>
<keyword evidence="4" id="KW-1185">Reference proteome</keyword>
<keyword evidence="3" id="KW-0808">Transferase</keyword>
<dbReference type="PRINTS" id="PR01543">
    <property type="entry name" value="ANATRNSFRASE"/>
</dbReference>
<dbReference type="PANTHER" id="PTHR11786">
    <property type="entry name" value="N-HYDROXYARYLAMINE O-ACETYLTRANSFERASE"/>
    <property type="match status" value="1"/>
</dbReference>
<dbReference type="RefSeq" id="WP_354298495.1">
    <property type="nucleotide sequence ID" value="NZ_JBEPLU010000004.1"/>
</dbReference>
<proteinExistence type="inferred from homology"/>
<organism evidence="3 4">
    <name type="scientific">Phenylobacterium koreense</name>
    <dbReference type="NCBI Taxonomy" id="266125"/>
    <lineage>
        <taxon>Bacteria</taxon>
        <taxon>Pseudomonadati</taxon>
        <taxon>Pseudomonadota</taxon>
        <taxon>Alphaproteobacteria</taxon>
        <taxon>Caulobacterales</taxon>
        <taxon>Caulobacteraceae</taxon>
        <taxon>Phenylobacterium</taxon>
    </lineage>
</organism>
<dbReference type="SUPFAM" id="SSF54001">
    <property type="entry name" value="Cysteine proteinases"/>
    <property type="match status" value="1"/>
</dbReference>
<gene>
    <name evidence="3" type="ORF">ABID41_003770</name>
</gene>
<comment type="caution">
    <text evidence="3">The sequence shown here is derived from an EMBL/GenBank/DDBJ whole genome shotgun (WGS) entry which is preliminary data.</text>
</comment>
<dbReference type="GO" id="GO:0046990">
    <property type="term" value="F:N-hydroxyarylamine O-acetyltransferase activity"/>
    <property type="evidence" value="ECO:0007669"/>
    <property type="project" value="UniProtKB-EC"/>
</dbReference>
<dbReference type="PANTHER" id="PTHR11786:SF0">
    <property type="entry name" value="ARYLAMINE N-ACETYLTRANSFERASE 4-RELATED"/>
    <property type="match status" value="1"/>
</dbReference>
<evidence type="ECO:0000256" key="2">
    <source>
        <dbReference type="RuleBase" id="RU003452"/>
    </source>
</evidence>
<comment type="similarity">
    <text evidence="1 2">Belongs to the arylamine N-acetyltransferase family.</text>
</comment>
<dbReference type="Gene3D" id="3.30.2140.10">
    <property type="entry name" value="Arylamine N-acetyltransferase"/>
    <property type="match status" value="1"/>
</dbReference>